<keyword evidence="6 9" id="KW-0811">Translocation</keyword>
<accession>A0AAJ8M0K8</accession>
<keyword evidence="9" id="KW-0472">Membrane</keyword>
<dbReference type="PANTHER" id="PTHR13373:SF21">
    <property type="entry name" value="NUCLEAR PORE COMPLEX PROTEIN NUP85"/>
    <property type="match status" value="1"/>
</dbReference>
<evidence type="ECO:0000256" key="1">
    <source>
        <dbReference type="ARBA" id="ARBA00004567"/>
    </source>
</evidence>
<keyword evidence="4 9" id="KW-0509">mRNA transport</keyword>
<dbReference type="EMBL" id="CP143785">
    <property type="protein sequence ID" value="WVN86702.1"/>
    <property type="molecule type" value="Genomic_DNA"/>
</dbReference>
<evidence type="ECO:0000256" key="9">
    <source>
        <dbReference type="RuleBase" id="RU365073"/>
    </source>
</evidence>
<evidence type="ECO:0000256" key="8">
    <source>
        <dbReference type="ARBA" id="ARBA00023242"/>
    </source>
</evidence>
<comment type="subunit">
    <text evidence="9">Component of the nuclear pore complex (NPC).</text>
</comment>
<dbReference type="Pfam" id="PF07575">
    <property type="entry name" value="Nucleopor_Nup85"/>
    <property type="match status" value="2"/>
</dbReference>
<reference evidence="11" key="2">
    <citation type="journal article" date="2022" name="Elife">
        <title>Obligate sexual reproduction of a homothallic fungus closely related to the Cryptococcus pathogenic species complex.</title>
        <authorList>
            <person name="Passer A.R."/>
            <person name="Clancey S.A."/>
            <person name="Shea T."/>
            <person name="David-Palma M."/>
            <person name="Averette A.F."/>
            <person name="Boekhout T."/>
            <person name="Porcel B.M."/>
            <person name="Nowrousian M."/>
            <person name="Cuomo C.A."/>
            <person name="Sun S."/>
            <person name="Heitman J."/>
            <person name="Coelho M.A."/>
        </authorList>
    </citation>
    <scope>NUCLEOTIDE SEQUENCE</scope>
    <source>
        <strain evidence="11">CBS 7841</strain>
    </source>
</reference>
<evidence type="ECO:0000256" key="6">
    <source>
        <dbReference type="ARBA" id="ARBA00023010"/>
    </source>
</evidence>
<organism evidence="11 12">
    <name type="scientific">Cryptococcus depauperatus CBS 7841</name>
    <dbReference type="NCBI Taxonomy" id="1295531"/>
    <lineage>
        <taxon>Eukaryota</taxon>
        <taxon>Fungi</taxon>
        <taxon>Dikarya</taxon>
        <taxon>Basidiomycota</taxon>
        <taxon>Agaricomycotina</taxon>
        <taxon>Tremellomycetes</taxon>
        <taxon>Tremellales</taxon>
        <taxon>Cryptococcaceae</taxon>
        <taxon>Cryptococcus</taxon>
    </lineage>
</organism>
<keyword evidence="7 9" id="KW-0906">Nuclear pore complex</keyword>
<feature type="compositionally biased region" description="Polar residues" evidence="10">
    <location>
        <begin position="779"/>
        <end position="789"/>
    </location>
</feature>
<dbReference type="AlphaFoldDB" id="A0AAJ8M0K8"/>
<evidence type="ECO:0000256" key="5">
    <source>
        <dbReference type="ARBA" id="ARBA00022927"/>
    </source>
</evidence>
<evidence type="ECO:0000256" key="10">
    <source>
        <dbReference type="SAM" id="MobiDB-lite"/>
    </source>
</evidence>
<sequence length="828" mass="93633">MTIPISLQPHNTTRQHEPTKQASNNVDMDVDTTEPVETLYLKPEAYSRGDLAQWKSSGRYMKAALSPAGGEVAVWATRMPSEAASSKQPILSLSDETVSFVSLNSFPQPLVYLYTESHLLFTSLQQIFADSRSRFPSFGGAGAESWDKRGNLVGRQDLLGPPDAETVVNMRRLTDLYVDQLGDLKAQTDTDPTLRDQFSDAYNIINLAEILYLPVDGKGEGLVGEELLDWVNEVDIAPDNQLGNEIMSIQNPYDHPSFWPYITQSILRGFHLPAASFLRSISSHPYQPISKLAILLAQHLTLFPRSIESRWRVDLDFLQAHKRWLVKFRSEFQTWLSGKPRGKWFDDEYKRWEDDFRGIVELMEGKTERVLQEAGDWREALGAWGILVDVNLRRDHLPEIVGMILEKVPIDKELTDHIIQASLCSADIVKALMGTYILNPWLSAHLSDILDKLSLIPDDEEHFETSLRDYFLLEYAQMLQDSLQGKAFWRVVCDYLNGSGEEGRERLAEWLKRVYIPLEQDFKSNSDVDAFGQDEEGMDVEQTLETASGKDGEAVKLLEEVRSACFEFNLPDVWTDISQVLAKRLMHAGKFGMAATLALMGRDGWALARIAEKVMERFTIAGPEEYLNTVDTLPPTLLSEAPEALAQLQSTSIKATNFSSQSVMSVFASRITFLSEFRDYLLFLEQNARDNAAGKIVNLLTSEIAPVDFWAVLLVESIDLLEDSEILFNSNETFELMRVLQQVLDNASFAPQNYLGQLVHYLRRTEDLITSDGAEHPFGQTQKHIQQSSKQDKNERGIETAKRKMDEVRLALARNLARAMVVSVDSPF</sequence>
<evidence type="ECO:0000313" key="12">
    <source>
        <dbReference type="Proteomes" id="UP000094043"/>
    </source>
</evidence>
<comment type="subcellular location">
    <subcellularLocation>
        <location evidence="1 9">Nucleus</location>
        <location evidence="1 9">Nuclear pore complex</location>
    </subcellularLocation>
</comment>
<evidence type="ECO:0000256" key="2">
    <source>
        <dbReference type="ARBA" id="ARBA00005573"/>
    </source>
</evidence>
<dbReference type="GO" id="GO:0006406">
    <property type="term" value="P:mRNA export from nucleus"/>
    <property type="evidence" value="ECO:0007669"/>
    <property type="project" value="TreeGrafter"/>
</dbReference>
<dbReference type="GO" id="GO:0006606">
    <property type="term" value="P:protein import into nucleus"/>
    <property type="evidence" value="ECO:0007669"/>
    <property type="project" value="TreeGrafter"/>
</dbReference>
<feature type="region of interest" description="Disordered" evidence="10">
    <location>
        <begin position="773"/>
        <end position="797"/>
    </location>
</feature>
<proteinExistence type="inferred from homology"/>
<reference evidence="11" key="3">
    <citation type="submission" date="2024-01" db="EMBL/GenBank/DDBJ databases">
        <authorList>
            <person name="Coelho M.A."/>
            <person name="David-Palma M."/>
            <person name="Shea T."/>
            <person name="Sun S."/>
            <person name="Cuomo C.A."/>
            <person name="Heitman J."/>
        </authorList>
    </citation>
    <scope>NUCLEOTIDE SEQUENCE</scope>
    <source>
        <strain evidence="11">CBS 7841</strain>
    </source>
</reference>
<dbReference type="Proteomes" id="UP000094043">
    <property type="component" value="Chromosome 2"/>
</dbReference>
<keyword evidence="12" id="KW-1185">Reference proteome</keyword>
<dbReference type="GO" id="GO:0045893">
    <property type="term" value="P:positive regulation of DNA-templated transcription"/>
    <property type="evidence" value="ECO:0007669"/>
    <property type="project" value="TreeGrafter"/>
</dbReference>
<dbReference type="GO" id="GO:0031080">
    <property type="term" value="C:nuclear pore outer ring"/>
    <property type="evidence" value="ECO:0007669"/>
    <property type="project" value="TreeGrafter"/>
</dbReference>
<keyword evidence="8 9" id="KW-0539">Nucleus</keyword>
<dbReference type="GeneID" id="91086086"/>
<dbReference type="GO" id="GO:0017056">
    <property type="term" value="F:structural constituent of nuclear pore"/>
    <property type="evidence" value="ECO:0007669"/>
    <property type="project" value="TreeGrafter"/>
</dbReference>
<dbReference type="GO" id="GO:0031965">
    <property type="term" value="C:nuclear membrane"/>
    <property type="evidence" value="ECO:0007669"/>
    <property type="project" value="UniProtKB-UniRule"/>
</dbReference>
<dbReference type="PANTHER" id="PTHR13373">
    <property type="entry name" value="FROUNT PROTEIN-RELATED"/>
    <property type="match status" value="1"/>
</dbReference>
<gene>
    <name evidence="11" type="ORF">L203_101874</name>
</gene>
<dbReference type="InterPro" id="IPR011502">
    <property type="entry name" value="Nucleoporin_Nup85"/>
</dbReference>
<evidence type="ECO:0000313" key="11">
    <source>
        <dbReference type="EMBL" id="WVN86702.1"/>
    </source>
</evidence>
<protein>
    <recommendedName>
        <fullName evidence="9">Nuclear pore complex protein Nup85</fullName>
    </recommendedName>
</protein>
<comment type="function">
    <text evidence="9">Functions as a component of the nuclear pore complex (NPC).</text>
</comment>
<dbReference type="RefSeq" id="XP_066067402.1">
    <property type="nucleotide sequence ID" value="XM_066211305.1"/>
</dbReference>
<keyword evidence="5 9" id="KW-0653">Protein transport</keyword>
<evidence type="ECO:0000256" key="3">
    <source>
        <dbReference type="ARBA" id="ARBA00022448"/>
    </source>
</evidence>
<evidence type="ECO:0000256" key="4">
    <source>
        <dbReference type="ARBA" id="ARBA00022816"/>
    </source>
</evidence>
<feature type="region of interest" description="Disordered" evidence="10">
    <location>
        <begin position="1"/>
        <end position="26"/>
    </location>
</feature>
<keyword evidence="3 9" id="KW-0813">Transport</keyword>
<dbReference type="KEGG" id="cdep:91086086"/>
<comment type="similarity">
    <text evidence="2 9">Belongs to the nucleoporin Nup85 family.</text>
</comment>
<reference evidence="11" key="1">
    <citation type="submission" date="2016-06" db="EMBL/GenBank/DDBJ databases">
        <authorList>
            <person name="Cuomo C."/>
            <person name="Litvintseva A."/>
            <person name="Heitman J."/>
            <person name="Chen Y."/>
            <person name="Sun S."/>
            <person name="Springer D."/>
            <person name="Dromer F."/>
            <person name="Young S."/>
            <person name="Zeng Q."/>
            <person name="Chapman S."/>
            <person name="Gujja S."/>
            <person name="Saif S."/>
            <person name="Birren B."/>
        </authorList>
    </citation>
    <scope>NUCLEOTIDE SEQUENCE</scope>
    <source>
        <strain evidence="11">CBS 7841</strain>
    </source>
</reference>
<evidence type="ECO:0000256" key="7">
    <source>
        <dbReference type="ARBA" id="ARBA00023132"/>
    </source>
</evidence>
<name>A0AAJ8M0K8_9TREE</name>